<evidence type="ECO:0000256" key="10">
    <source>
        <dbReference type="ARBA" id="ARBA00044501"/>
    </source>
</evidence>
<comment type="cofactor">
    <cofactor evidence="1">
        <name>heme b</name>
        <dbReference type="ChEBI" id="CHEBI:60344"/>
    </cofactor>
</comment>
<evidence type="ECO:0000256" key="11">
    <source>
        <dbReference type="ARBA" id="ARBA00048044"/>
    </source>
</evidence>
<dbReference type="InterPro" id="IPR003780">
    <property type="entry name" value="COX15/CtaA_fam"/>
</dbReference>
<reference evidence="13 14" key="1">
    <citation type="submission" date="2016-11" db="EMBL/GenBank/DDBJ databases">
        <authorList>
            <person name="Jaros S."/>
            <person name="Januszkiewicz K."/>
            <person name="Wedrychowicz H."/>
        </authorList>
    </citation>
    <scope>NUCLEOTIDE SEQUENCE [LARGE SCALE GENOMIC DNA]</scope>
    <source>
        <strain evidence="13 14">DSM 26897</strain>
    </source>
</reference>
<dbReference type="AlphaFoldDB" id="A0A1M5GZN5"/>
<evidence type="ECO:0000256" key="5">
    <source>
        <dbReference type="ARBA" id="ARBA00022989"/>
    </source>
</evidence>
<keyword evidence="7" id="KW-0408">Iron</keyword>
<accession>A0A1M5GZN5</accession>
<dbReference type="GO" id="GO:0046872">
    <property type="term" value="F:metal ion binding"/>
    <property type="evidence" value="ECO:0007669"/>
    <property type="project" value="UniProtKB-KW"/>
</dbReference>
<name>A0A1M5GZN5_9BACT</name>
<keyword evidence="8" id="KW-0350">Heme biosynthesis</keyword>
<dbReference type="Proteomes" id="UP000184368">
    <property type="component" value="Unassembled WGS sequence"/>
</dbReference>
<comment type="subcellular location">
    <subcellularLocation>
        <location evidence="2">Membrane</location>
        <topology evidence="2">Multi-pass membrane protein</topology>
    </subcellularLocation>
</comment>
<feature type="transmembrane region" description="Helical" evidence="12">
    <location>
        <begin position="253"/>
        <end position="275"/>
    </location>
</feature>
<evidence type="ECO:0000256" key="3">
    <source>
        <dbReference type="ARBA" id="ARBA00022692"/>
    </source>
</evidence>
<feature type="transmembrane region" description="Helical" evidence="12">
    <location>
        <begin position="326"/>
        <end position="347"/>
    </location>
</feature>
<evidence type="ECO:0000256" key="2">
    <source>
        <dbReference type="ARBA" id="ARBA00004141"/>
    </source>
</evidence>
<feature type="transmembrane region" description="Helical" evidence="12">
    <location>
        <begin position="193"/>
        <end position="213"/>
    </location>
</feature>
<keyword evidence="5 12" id="KW-1133">Transmembrane helix</keyword>
<evidence type="ECO:0000256" key="4">
    <source>
        <dbReference type="ARBA" id="ARBA00022723"/>
    </source>
</evidence>
<dbReference type="PANTHER" id="PTHR23289">
    <property type="entry name" value="CYTOCHROME C OXIDASE ASSEMBLY PROTEIN COX15"/>
    <property type="match status" value="1"/>
</dbReference>
<feature type="transmembrane region" description="Helical" evidence="12">
    <location>
        <begin position="159"/>
        <end position="181"/>
    </location>
</feature>
<feature type="transmembrane region" description="Helical" evidence="12">
    <location>
        <begin position="12"/>
        <end position="30"/>
    </location>
</feature>
<keyword evidence="14" id="KW-1185">Reference proteome</keyword>
<dbReference type="EMBL" id="FQUO01000017">
    <property type="protein sequence ID" value="SHG08892.1"/>
    <property type="molecule type" value="Genomic_DNA"/>
</dbReference>
<keyword evidence="9 12" id="KW-0472">Membrane</keyword>
<evidence type="ECO:0000256" key="12">
    <source>
        <dbReference type="SAM" id="Phobius"/>
    </source>
</evidence>
<keyword evidence="6" id="KW-0560">Oxidoreductase</keyword>
<keyword evidence="3 12" id="KW-0812">Transmembrane</keyword>
<dbReference type="STRING" id="1302690.BUE76_02210"/>
<feature type="transmembrane region" description="Helical" evidence="12">
    <location>
        <begin position="95"/>
        <end position="113"/>
    </location>
</feature>
<sequence length="371" mass="41553">MQTQRSSRPVAIWLLVGVFMIMVQIVLGGITRLTGSGLSITEWDVITGSLPPLNEAQWLMEFDKYKLTPQFRLLNSDFGLSDFKFIFFWEWFHRLWARLIGLVFAIPFIIFLVRGRFRKDMVKPLVVLFILGGLQGAVGWIMVASGLVGDAVYVKPTRLAAHFVLALGLLAYTFWFALKLLVPHRQLVAAPRLKNLTIGIIALLFIQLIYGALMAGHKAAPAAPTWPDINGAFLPKYVFRNPHGLLGLIDDRIVVHFIHRTTAYLLVALVILWTVRAVKENATPLFAVVRWLPLVTVLLQTTLGILTVLTSIGIRAGKWNAFEWMAQLHQVVAFFLLLSLVLAAYVLRRQVPATAAFSRDLNKTPKASFAG</sequence>
<protein>
    <submittedName>
        <fullName evidence="13">Cytochrome c oxidase assembly protein subunit 15</fullName>
    </submittedName>
</protein>
<keyword evidence="4" id="KW-0479">Metal-binding</keyword>
<dbReference type="InterPro" id="IPR023754">
    <property type="entry name" value="HemeA_Synthase_type2"/>
</dbReference>
<evidence type="ECO:0000313" key="14">
    <source>
        <dbReference type="Proteomes" id="UP000184368"/>
    </source>
</evidence>
<organism evidence="13 14">
    <name type="scientific">Cnuella takakiae</name>
    <dbReference type="NCBI Taxonomy" id="1302690"/>
    <lineage>
        <taxon>Bacteria</taxon>
        <taxon>Pseudomonadati</taxon>
        <taxon>Bacteroidota</taxon>
        <taxon>Chitinophagia</taxon>
        <taxon>Chitinophagales</taxon>
        <taxon>Chitinophagaceae</taxon>
        <taxon>Cnuella</taxon>
    </lineage>
</organism>
<proteinExistence type="inferred from homology"/>
<dbReference type="Pfam" id="PF02628">
    <property type="entry name" value="COX15-CtaA"/>
    <property type="match status" value="1"/>
</dbReference>
<evidence type="ECO:0000313" key="13">
    <source>
        <dbReference type="EMBL" id="SHG08892.1"/>
    </source>
</evidence>
<evidence type="ECO:0000256" key="8">
    <source>
        <dbReference type="ARBA" id="ARBA00023133"/>
    </source>
</evidence>
<dbReference type="GO" id="GO:0016020">
    <property type="term" value="C:membrane"/>
    <property type="evidence" value="ECO:0007669"/>
    <property type="project" value="UniProtKB-SubCell"/>
</dbReference>
<feature type="transmembrane region" description="Helical" evidence="12">
    <location>
        <begin position="125"/>
        <end position="147"/>
    </location>
</feature>
<evidence type="ECO:0000256" key="7">
    <source>
        <dbReference type="ARBA" id="ARBA00023004"/>
    </source>
</evidence>
<dbReference type="PANTHER" id="PTHR23289:SF2">
    <property type="entry name" value="CYTOCHROME C OXIDASE ASSEMBLY PROTEIN COX15 HOMOLOG"/>
    <property type="match status" value="1"/>
</dbReference>
<dbReference type="GO" id="GO:0006784">
    <property type="term" value="P:heme A biosynthetic process"/>
    <property type="evidence" value="ECO:0007669"/>
    <property type="project" value="InterPro"/>
</dbReference>
<evidence type="ECO:0000256" key="9">
    <source>
        <dbReference type="ARBA" id="ARBA00023136"/>
    </source>
</evidence>
<feature type="transmembrane region" description="Helical" evidence="12">
    <location>
        <begin position="287"/>
        <end position="314"/>
    </location>
</feature>
<evidence type="ECO:0000256" key="6">
    <source>
        <dbReference type="ARBA" id="ARBA00023002"/>
    </source>
</evidence>
<gene>
    <name evidence="13" type="ORF">SAMN05444008_117115</name>
</gene>
<comment type="pathway">
    <text evidence="10">Porphyrin-containing compound metabolism; heme A biosynthesis; heme A from heme O: step 1/1.</text>
</comment>
<dbReference type="OrthoDB" id="9793156at2"/>
<evidence type="ECO:0000256" key="1">
    <source>
        <dbReference type="ARBA" id="ARBA00001970"/>
    </source>
</evidence>
<comment type="catalytic activity">
    <reaction evidence="11">
        <text>Fe(II)-heme o + 2 A + H2O = Fe(II)-heme a + 2 AH2</text>
        <dbReference type="Rhea" id="RHEA:63388"/>
        <dbReference type="ChEBI" id="CHEBI:13193"/>
        <dbReference type="ChEBI" id="CHEBI:15377"/>
        <dbReference type="ChEBI" id="CHEBI:17499"/>
        <dbReference type="ChEBI" id="CHEBI:60530"/>
        <dbReference type="ChEBI" id="CHEBI:61715"/>
        <dbReference type="EC" id="1.17.99.9"/>
    </reaction>
    <physiologicalReaction direction="left-to-right" evidence="11">
        <dbReference type="Rhea" id="RHEA:63389"/>
    </physiologicalReaction>
</comment>
<dbReference type="HAMAP" id="MF_01665">
    <property type="entry name" value="HemeA_synth_type2"/>
    <property type="match status" value="1"/>
</dbReference>
<dbReference type="RefSeq" id="WP_083596660.1">
    <property type="nucleotide sequence ID" value="NZ_FQUO01000017.1"/>
</dbReference>
<dbReference type="GO" id="GO:0120547">
    <property type="term" value="F:heme A synthase activity"/>
    <property type="evidence" value="ECO:0007669"/>
    <property type="project" value="UniProtKB-EC"/>
</dbReference>